<dbReference type="InterPro" id="IPR001375">
    <property type="entry name" value="Peptidase_S9_cat"/>
</dbReference>
<evidence type="ECO:0000256" key="6">
    <source>
        <dbReference type="SAM" id="SignalP"/>
    </source>
</evidence>
<evidence type="ECO:0000313" key="9">
    <source>
        <dbReference type="Proteomes" id="UP000322165"/>
    </source>
</evidence>
<dbReference type="GO" id="GO:0004252">
    <property type="term" value="F:serine-type endopeptidase activity"/>
    <property type="evidence" value="ECO:0007669"/>
    <property type="project" value="TreeGrafter"/>
</dbReference>
<comment type="caution">
    <text evidence="8">The sequence shown here is derived from an EMBL/GenBank/DDBJ whole genome shotgun (WGS) entry which is preliminary data.</text>
</comment>
<keyword evidence="4" id="KW-0378">Hydrolase</keyword>
<reference evidence="8 9" key="2">
    <citation type="submission" date="2019-09" db="EMBL/GenBank/DDBJ databases">
        <authorList>
            <person name="Mazur A."/>
        </authorList>
    </citation>
    <scope>NUCLEOTIDE SEQUENCE [LARGE SCALE GENOMIC DNA]</scope>
    <source>
        <strain evidence="8 9">3729k</strain>
    </source>
</reference>
<dbReference type="InterPro" id="IPR029058">
    <property type="entry name" value="AB_hydrolase_fold"/>
</dbReference>
<keyword evidence="9" id="KW-1185">Reference proteome</keyword>
<dbReference type="PANTHER" id="PTHR42776">
    <property type="entry name" value="SERINE PEPTIDASE S9 FAMILY MEMBER"/>
    <property type="match status" value="1"/>
</dbReference>
<evidence type="ECO:0000259" key="7">
    <source>
        <dbReference type="Pfam" id="PF00326"/>
    </source>
</evidence>
<dbReference type="SUPFAM" id="SSF53474">
    <property type="entry name" value="alpha/beta-Hydrolases"/>
    <property type="match status" value="1"/>
</dbReference>
<accession>A0A5B2ZCJ6</accession>
<dbReference type="Proteomes" id="UP000322165">
    <property type="component" value="Unassembled WGS sequence"/>
</dbReference>
<dbReference type="EMBL" id="VUOD01000004">
    <property type="protein sequence ID" value="KAA2284852.1"/>
    <property type="molecule type" value="Genomic_DNA"/>
</dbReference>
<feature type="chain" id="PRO_5022723116" evidence="6">
    <location>
        <begin position="23"/>
        <end position="690"/>
    </location>
</feature>
<evidence type="ECO:0000256" key="1">
    <source>
        <dbReference type="ARBA" id="ARBA00010040"/>
    </source>
</evidence>
<dbReference type="InterPro" id="IPR011659">
    <property type="entry name" value="WD40"/>
</dbReference>
<evidence type="ECO:0000256" key="3">
    <source>
        <dbReference type="ARBA" id="ARBA00022729"/>
    </source>
</evidence>
<reference evidence="8 9" key="1">
    <citation type="submission" date="2019-09" db="EMBL/GenBank/DDBJ databases">
        <title>Arenimonas chukotkensis sp. nov., a bacterium isolated from Chukotka hot spring, Arctic region, Russia.</title>
        <authorList>
            <person name="Zayulina K.S."/>
            <person name="Prokofeva M.I."/>
            <person name="Elcheninov A.G."/>
            <person name="Novikov A."/>
            <person name="Kochetkova T.V."/>
            <person name="Kublanov I.V."/>
        </authorList>
    </citation>
    <scope>NUCLEOTIDE SEQUENCE [LARGE SCALE GENOMIC DNA]</scope>
    <source>
        <strain evidence="8 9">3729k</strain>
    </source>
</reference>
<proteinExistence type="inferred from homology"/>
<name>A0A5B2ZCJ6_9GAMM</name>
<dbReference type="Gene3D" id="2.120.10.30">
    <property type="entry name" value="TolB, C-terminal domain"/>
    <property type="match status" value="2"/>
</dbReference>
<evidence type="ECO:0000256" key="5">
    <source>
        <dbReference type="ARBA" id="ARBA00022825"/>
    </source>
</evidence>
<dbReference type="PANTHER" id="PTHR42776:SF13">
    <property type="entry name" value="DIPEPTIDYL-PEPTIDASE 5"/>
    <property type="match status" value="1"/>
</dbReference>
<keyword evidence="3 6" id="KW-0732">Signal</keyword>
<feature type="signal peptide" evidence="6">
    <location>
        <begin position="1"/>
        <end position="22"/>
    </location>
</feature>
<dbReference type="SUPFAM" id="SSF82171">
    <property type="entry name" value="DPP6 N-terminal domain-like"/>
    <property type="match status" value="1"/>
</dbReference>
<dbReference type="Pfam" id="PF00326">
    <property type="entry name" value="Peptidase_S9"/>
    <property type="match status" value="1"/>
</dbReference>
<evidence type="ECO:0000256" key="2">
    <source>
        <dbReference type="ARBA" id="ARBA00022670"/>
    </source>
</evidence>
<organism evidence="8 9">
    <name type="scientific">Arenimonas fontis</name>
    <dbReference type="NCBI Taxonomy" id="2608255"/>
    <lineage>
        <taxon>Bacteria</taxon>
        <taxon>Pseudomonadati</taxon>
        <taxon>Pseudomonadota</taxon>
        <taxon>Gammaproteobacteria</taxon>
        <taxon>Lysobacterales</taxon>
        <taxon>Lysobacteraceae</taxon>
        <taxon>Arenimonas</taxon>
    </lineage>
</organism>
<keyword evidence="2" id="KW-0645">Protease</keyword>
<dbReference type="RefSeq" id="WP_149860351.1">
    <property type="nucleotide sequence ID" value="NZ_VUOD01000004.1"/>
</dbReference>
<dbReference type="Gene3D" id="3.40.50.1820">
    <property type="entry name" value="alpha/beta hydrolase"/>
    <property type="match status" value="1"/>
</dbReference>
<feature type="domain" description="Peptidase S9 prolyl oligopeptidase catalytic" evidence="7">
    <location>
        <begin position="478"/>
        <end position="686"/>
    </location>
</feature>
<sequence>MFLRPRLLMLLLSALLAGPVLAARPFDVRDLVTLERVSSPTLSPDGRRLVVAVRQTDFEANKASTGLWIEDLWARDAAPPVRFTPEGFNVNSPAFSPDAAHVYFLSAKSGSQQLWRQAVAGGEPVQVTDFPLDVGSYKLSPDGRQVALSMEVFTDCADLACTRARLDERAAAKATGRIHDQLFVRHWDTWADGRRNQLFVAALGEDGKAAGEPVRVSAGVEGDIPSKPFGDAGEYAWAPDGQSLVFAARLGNREEAWSTNFDLYRAWVRARRAPQNLTADNLAMDTGPVFSGDGRTLYYRAMKRPGFEADRLALMAMDLRSGKVREIAPDWDRSADGIRLSADGKAIYTTAYDLGTHPLFRVDIASGEVTKVVPGGSIGGFDLAGDTLAYTLDNLKTPAQAFVARADGSQPRQVTRNNEEKLAGLAFGDYEQFSFAGWNGETVYGYVVKPANYEPGKKYPVAFLIHGGPQGSFGDNFHYRWNPQTYAGQGFAAVMIDFHGSVGYGQAFTDSISQDWGGKPLEDLQKGWTAALQKYDFLDGGRACALGGSYGGYMVAWIAGNWPDGFDCLVNHAGVVDTRIMGFNTEELWFTEWENGGTPVQVPENYEKFNPINHVGRWKAPMLVIHGQLDYRVLVEQGLAAFSAAQRQGVPSRLLYFPDENHWILKPHNSVLWHDTVNAWLKHWTAERAE</sequence>
<dbReference type="InterPro" id="IPR011042">
    <property type="entry name" value="6-blade_b-propeller_TolB-like"/>
</dbReference>
<evidence type="ECO:0000256" key="4">
    <source>
        <dbReference type="ARBA" id="ARBA00022801"/>
    </source>
</evidence>
<evidence type="ECO:0000313" key="8">
    <source>
        <dbReference type="EMBL" id="KAA2284852.1"/>
    </source>
</evidence>
<comment type="similarity">
    <text evidence="1">Belongs to the peptidase S9C family.</text>
</comment>
<dbReference type="Pfam" id="PF07676">
    <property type="entry name" value="PD40"/>
    <property type="match status" value="3"/>
</dbReference>
<dbReference type="GO" id="GO:0006508">
    <property type="term" value="P:proteolysis"/>
    <property type="evidence" value="ECO:0007669"/>
    <property type="project" value="UniProtKB-KW"/>
</dbReference>
<dbReference type="AlphaFoldDB" id="A0A5B2ZCJ6"/>
<keyword evidence="5" id="KW-0720">Serine protease</keyword>
<protein>
    <submittedName>
        <fullName evidence="8">S9 family peptidase</fullName>
    </submittedName>
</protein>
<gene>
    <name evidence="8" type="ORF">F0415_06245</name>
</gene>
<dbReference type="FunFam" id="3.40.50.1820:FF:000028">
    <property type="entry name" value="S9 family peptidase"/>
    <property type="match status" value="1"/>
</dbReference>